<evidence type="ECO:0000313" key="1">
    <source>
        <dbReference type="EMBL" id="KAB4238665.1"/>
    </source>
</evidence>
<evidence type="ECO:0000313" key="2">
    <source>
        <dbReference type="Proteomes" id="UP000431575"/>
    </source>
</evidence>
<organism evidence="1 2">
    <name type="scientific">Bacteroides uniformis</name>
    <dbReference type="NCBI Taxonomy" id="820"/>
    <lineage>
        <taxon>Bacteria</taxon>
        <taxon>Pseudomonadati</taxon>
        <taxon>Bacteroidota</taxon>
        <taxon>Bacteroidia</taxon>
        <taxon>Bacteroidales</taxon>
        <taxon>Bacteroidaceae</taxon>
        <taxon>Bacteroides</taxon>
    </lineage>
</organism>
<protein>
    <submittedName>
        <fullName evidence="1">DUF5119 domain-containing protein</fullName>
    </submittedName>
</protein>
<dbReference type="Proteomes" id="UP000431575">
    <property type="component" value="Unassembled WGS sequence"/>
</dbReference>
<sequence length="346" mass="39638">MAENSQDELVRSDKSRNISSLVDWKRQQKCTERRYKMRMGIISILFCSCLLSLVSCEHKDLCYSHPHDQEVRILFDWSNIREENIPKVVAVVFRNEETNTVVEFALPPEGGIVMIPNGAYEFTAYNVGQYGNIFKETDAGKIVTTPVSRKLKGIYYEAPDFLCLENLRVALTDSETSRLITAKPIRRTARVDYRINGIERLEKADAVYAVLSGCSAELELYTGCCVERHEDGIQHNIVFEVDKWKQQGWFYMFGGGFTPENRRTSEHVHILSIYAVYKDNKYKKLDIDVTQQIHCENPIGLPMEDFSIVVDLNLAHPDGGDDTDDTEGFFDPEVEGWEDIEIDIPL</sequence>
<accession>A0A4Q5E5V5</accession>
<gene>
    <name evidence="1" type="ORF">GAP41_18330</name>
</gene>
<proteinExistence type="predicted"/>
<dbReference type="Pfam" id="PF17145">
    <property type="entry name" value="DUF5119"/>
    <property type="match status" value="1"/>
</dbReference>
<comment type="caution">
    <text evidence="1">The sequence shown here is derived from an EMBL/GenBank/DDBJ whole genome shotgun (WGS) entry which is preliminary data.</text>
</comment>
<dbReference type="EMBL" id="WCTM01000013">
    <property type="protein sequence ID" value="KAB4238665.1"/>
    <property type="molecule type" value="Genomic_DNA"/>
</dbReference>
<dbReference type="AlphaFoldDB" id="A0A4Q5E5V5"/>
<dbReference type="InterPro" id="IPR033410">
    <property type="entry name" value="DUF5119"/>
</dbReference>
<reference evidence="1 2" key="1">
    <citation type="journal article" date="2019" name="Nat. Med.">
        <title>A library of human gut bacterial isolates paired with longitudinal multiomics data enables mechanistic microbiome research.</title>
        <authorList>
            <person name="Poyet M."/>
            <person name="Groussin M."/>
            <person name="Gibbons S.M."/>
            <person name="Avila-Pacheco J."/>
            <person name="Jiang X."/>
            <person name="Kearney S.M."/>
            <person name="Perrotta A.R."/>
            <person name="Berdy B."/>
            <person name="Zhao S."/>
            <person name="Lieberman T.D."/>
            <person name="Swanson P.K."/>
            <person name="Smith M."/>
            <person name="Roesemann S."/>
            <person name="Alexander J.E."/>
            <person name="Rich S.A."/>
            <person name="Livny J."/>
            <person name="Vlamakis H."/>
            <person name="Clish C."/>
            <person name="Bullock K."/>
            <person name="Deik A."/>
            <person name="Scott J."/>
            <person name="Pierce K.A."/>
            <person name="Xavier R.J."/>
            <person name="Alm E.J."/>
        </authorList>
    </citation>
    <scope>NUCLEOTIDE SEQUENCE [LARGE SCALE GENOMIC DNA]</scope>
    <source>
        <strain evidence="1 2">BIOML-A6</strain>
    </source>
</reference>
<name>A0A4Q5E5V5_BACUN</name>